<dbReference type="InterPro" id="IPR021139">
    <property type="entry name" value="NYN"/>
</dbReference>
<evidence type="ECO:0000313" key="4">
    <source>
        <dbReference type="Proteomes" id="UP000185736"/>
    </source>
</evidence>
<evidence type="ECO:0000259" key="1">
    <source>
        <dbReference type="Pfam" id="PF01936"/>
    </source>
</evidence>
<feature type="domain" description="NYN" evidence="1">
    <location>
        <begin position="5"/>
        <end position="163"/>
    </location>
</feature>
<reference evidence="4 5" key="1">
    <citation type="submission" date="2016-12" db="EMBL/GenBank/DDBJ databases">
        <title>Genomic comparison of strains in the 'Actinomyces naeslundii' group.</title>
        <authorList>
            <person name="Mughal S.R."/>
            <person name="Do T."/>
            <person name="Gilbert S.C."/>
            <person name="Witherden E.A."/>
            <person name="Didelot X."/>
            <person name="Beighton D."/>
        </authorList>
    </citation>
    <scope>NUCLEOTIDE SEQUENCE [LARGE SCALE GENOMIC DNA]</scope>
    <source>
        <strain evidence="3 5">R21091</strain>
        <strain evidence="2 4">S64C</strain>
    </source>
</reference>
<gene>
    <name evidence="3" type="ORF">BKH31_04740</name>
    <name evidence="2" type="ORF">BKH32_08385</name>
</gene>
<dbReference type="EMBL" id="MSGO01000036">
    <property type="protein sequence ID" value="OLL14484.1"/>
    <property type="molecule type" value="Genomic_DNA"/>
</dbReference>
<proteinExistence type="predicted"/>
<dbReference type="Proteomes" id="UP000185736">
    <property type="component" value="Unassembled WGS sequence"/>
</dbReference>
<name>A0A1Q8I054_9ACTO</name>
<accession>A0A1Q8I054</accession>
<dbReference type="RefSeq" id="WP_075249513.1">
    <property type="nucleotide sequence ID" value="NZ_MSGO01000036.1"/>
</dbReference>
<comment type="caution">
    <text evidence="2">The sequence shown here is derived from an EMBL/GenBank/DDBJ whole genome shotgun (WGS) entry which is preliminary data.</text>
</comment>
<dbReference type="AlphaFoldDB" id="A0A1Q8I054"/>
<evidence type="ECO:0000313" key="2">
    <source>
        <dbReference type="EMBL" id="OLL14484.1"/>
    </source>
</evidence>
<dbReference type="GO" id="GO:0004540">
    <property type="term" value="F:RNA nuclease activity"/>
    <property type="evidence" value="ECO:0007669"/>
    <property type="project" value="InterPro"/>
</dbReference>
<dbReference type="Gene3D" id="3.40.50.1010">
    <property type="entry name" value="5'-nuclease"/>
    <property type="match status" value="1"/>
</dbReference>
<dbReference type="EMBL" id="MSKK01000014">
    <property type="protein sequence ID" value="OLO47352.1"/>
    <property type="molecule type" value="Genomic_DNA"/>
</dbReference>
<evidence type="ECO:0000313" key="5">
    <source>
        <dbReference type="Proteomes" id="UP000186471"/>
    </source>
</evidence>
<evidence type="ECO:0000313" key="3">
    <source>
        <dbReference type="EMBL" id="OLO47352.1"/>
    </source>
</evidence>
<dbReference type="Proteomes" id="UP000186471">
    <property type="component" value="Unassembled WGS sequence"/>
</dbReference>
<sequence length="213" mass="24389">MTATVAVIIDYQNIHLTAHDCFAPPGTPKHETLIHPLLFAEQVMERRRAALAPQWMARVPDLPPIGELAHVAVYRGAPANRHDSIAYSRSQAQRSQWTRDRRVKVIYRTLRYQWDSTVGDWNKQEKGVDVLTALDAYRKAVQGTYDVVILASHDTDLIPVLETYDTDRNESSGRLETTGWQGCKRLKARGVTTWDTRLDAKAFVRSRDRRNYT</sequence>
<dbReference type="Pfam" id="PF01936">
    <property type="entry name" value="NYN"/>
    <property type="match status" value="1"/>
</dbReference>
<protein>
    <recommendedName>
        <fullName evidence="1">NYN domain-containing protein</fullName>
    </recommendedName>
</protein>
<dbReference type="OrthoDB" id="4941654at2"/>
<organism evidence="2 4">
    <name type="scientific">Actinomyces oris</name>
    <dbReference type="NCBI Taxonomy" id="544580"/>
    <lineage>
        <taxon>Bacteria</taxon>
        <taxon>Bacillati</taxon>
        <taxon>Actinomycetota</taxon>
        <taxon>Actinomycetes</taxon>
        <taxon>Actinomycetales</taxon>
        <taxon>Actinomycetaceae</taxon>
        <taxon>Actinomyces</taxon>
    </lineage>
</organism>